<dbReference type="SUPFAM" id="SSF52540">
    <property type="entry name" value="P-loop containing nucleoside triphosphate hydrolases"/>
    <property type="match status" value="1"/>
</dbReference>
<keyword evidence="7" id="KW-1185">Reference proteome</keyword>
<dbReference type="InterPro" id="IPR027417">
    <property type="entry name" value="P-loop_NTPase"/>
</dbReference>
<gene>
    <name evidence="6" type="ORF">QYG89_11695</name>
</gene>
<dbReference type="SMART" id="SM00490">
    <property type="entry name" value="HELICc"/>
    <property type="match status" value="1"/>
</dbReference>
<keyword evidence="2" id="KW-0067">ATP-binding</keyword>
<evidence type="ECO:0000313" key="7">
    <source>
        <dbReference type="Proteomes" id="UP001619911"/>
    </source>
</evidence>
<evidence type="ECO:0000259" key="4">
    <source>
        <dbReference type="PROSITE" id="PS51192"/>
    </source>
</evidence>
<keyword evidence="3" id="KW-0238">DNA-binding</keyword>
<accession>A0ABW8IA00</accession>
<feature type="domain" description="Helicase ATP-binding" evidence="4">
    <location>
        <begin position="124"/>
        <end position="276"/>
    </location>
</feature>
<dbReference type="EMBL" id="JAUIYO010000009">
    <property type="protein sequence ID" value="MFK2826317.1"/>
    <property type="molecule type" value="Genomic_DNA"/>
</dbReference>
<feature type="domain" description="Helicase C-terminal" evidence="5">
    <location>
        <begin position="309"/>
        <end position="455"/>
    </location>
</feature>
<dbReference type="Pfam" id="PF00271">
    <property type="entry name" value="Helicase_C"/>
    <property type="match status" value="1"/>
</dbReference>
<dbReference type="InterPro" id="IPR001650">
    <property type="entry name" value="Helicase_C-like"/>
</dbReference>
<dbReference type="SMART" id="SM00487">
    <property type="entry name" value="DEXDc"/>
    <property type="match status" value="1"/>
</dbReference>
<keyword evidence="6" id="KW-0347">Helicase</keyword>
<organism evidence="6 7">
    <name type="scientific">Bacillus lumedeiriae</name>
    <dbReference type="NCBI Taxonomy" id="3058829"/>
    <lineage>
        <taxon>Bacteria</taxon>
        <taxon>Bacillati</taxon>
        <taxon>Bacillota</taxon>
        <taxon>Bacilli</taxon>
        <taxon>Bacillales</taxon>
        <taxon>Bacillaceae</taxon>
        <taxon>Bacillus</taxon>
    </lineage>
</organism>
<evidence type="ECO:0000256" key="2">
    <source>
        <dbReference type="ARBA" id="ARBA00022840"/>
    </source>
</evidence>
<evidence type="ECO:0000256" key="1">
    <source>
        <dbReference type="ARBA" id="ARBA00022741"/>
    </source>
</evidence>
<dbReference type="Gene3D" id="3.40.50.300">
    <property type="entry name" value="P-loop containing nucleotide triphosphate hydrolases"/>
    <property type="match status" value="2"/>
</dbReference>
<protein>
    <submittedName>
        <fullName evidence="6">DEAD/DEAH box helicase</fullName>
    </submittedName>
</protein>
<keyword evidence="1" id="KW-0547">Nucleotide-binding</keyword>
<dbReference type="InterPro" id="IPR006935">
    <property type="entry name" value="Helicase/UvrB_N"/>
</dbReference>
<sequence length="455" mass="51080">MLSSNQPSSIATFLSGRLLLQEEIPFPLSDSSDIQYLPGILTKHHRFFCQRCGNDQKERFAVFPCARCGQMCSYCRHCLMMGRVAGCSKLVRWTGAEPPHEGEGTLHWSGRLSEGQSAASHAVVEAIQRDGEQLIWAVCGAGKTEVLFRGIEAALLARKRVCIATPRTDVVLELAPRLQKVFPGVNVTALYGGSLDRHEYSPLVVSTTHQLFRFIEAFDVMIVDEVDAFPYSYDASLQYAVAKSRKSQSSLIYLTATPNETWQRECRSGKRPFMKIPARFHRQPLPVPAFSWCGNWKKAIEKGRIPANVKEWTVERLQAGKQALLFFPHIESMEKALPLFQKFHPAIEAVHAEDPHRKEKVALMREKKLPLLLSTTILERGVTFPNIDVAVIGAEDDVFTESALVQIAGRAGRSADFPDGEVRFFHYGKTKAMAKAAAHIRQMNKEGREKGWLDR</sequence>
<dbReference type="PANTHER" id="PTHR30580:SF1">
    <property type="entry name" value="COMF OPERON PROTEIN 1"/>
    <property type="match status" value="1"/>
</dbReference>
<dbReference type="PROSITE" id="PS51192">
    <property type="entry name" value="HELICASE_ATP_BIND_1"/>
    <property type="match status" value="1"/>
</dbReference>
<evidence type="ECO:0000256" key="3">
    <source>
        <dbReference type="ARBA" id="ARBA00023125"/>
    </source>
</evidence>
<proteinExistence type="predicted"/>
<evidence type="ECO:0000313" key="6">
    <source>
        <dbReference type="EMBL" id="MFK2826317.1"/>
    </source>
</evidence>
<dbReference type="GO" id="GO:0004386">
    <property type="term" value="F:helicase activity"/>
    <property type="evidence" value="ECO:0007669"/>
    <property type="project" value="UniProtKB-KW"/>
</dbReference>
<dbReference type="Proteomes" id="UP001619911">
    <property type="component" value="Unassembled WGS sequence"/>
</dbReference>
<reference evidence="6 7" key="1">
    <citation type="submission" date="2023-07" db="EMBL/GenBank/DDBJ databases">
        <title>Bacillus lucianemedeirus sp. nov, a new species isolated from an immunobiological production facility.</title>
        <authorList>
            <person name="Costa L.V."/>
            <person name="Miranda R.V.S.L."/>
            <person name="Brandao M.L.L."/>
            <person name="Reis C.M.F."/>
            <person name="Frazao A.M."/>
            <person name="Cruz F.V."/>
            <person name="Baio P.V.P."/>
            <person name="Veras J.F.C."/>
            <person name="Ramos J.N."/>
            <person name="Vieira V."/>
        </authorList>
    </citation>
    <scope>NUCLEOTIDE SEQUENCE [LARGE SCALE GENOMIC DNA]</scope>
    <source>
        <strain evidence="6 7">B190/17</strain>
    </source>
</reference>
<dbReference type="InterPro" id="IPR014001">
    <property type="entry name" value="Helicase_ATP-bd"/>
</dbReference>
<keyword evidence="6" id="KW-0378">Hydrolase</keyword>
<dbReference type="RefSeq" id="WP_404317526.1">
    <property type="nucleotide sequence ID" value="NZ_JAUIYO010000009.1"/>
</dbReference>
<dbReference type="PROSITE" id="PS51194">
    <property type="entry name" value="HELICASE_CTER"/>
    <property type="match status" value="1"/>
</dbReference>
<name>A0ABW8IA00_9BACI</name>
<evidence type="ECO:0000259" key="5">
    <source>
        <dbReference type="PROSITE" id="PS51194"/>
    </source>
</evidence>
<comment type="caution">
    <text evidence="6">The sequence shown here is derived from an EMBL/GenBank/DDBJ whole genome shotgun (WGS) entry which is preliminary data.</text>
</comment>
<dbReference type="PANTHER" id="PTHR30580">
    <property type="entry name" value="PRIMOSOMAL PROTEIN N"/>
    <property type="match status" value="1"/>
</dbReference>
<dbReference type="Pfam" id="PF04851">
    <property type="entry name" value="ResIII"/>
    <property type="match status" value="1"/>
</dbReference>